<reference evidence="10" key="1">
    <citation type="submission" date="2020-11" db="EMBL/GenBank/DDBJ databases">
        <authorList>
            <person name="Tran Van P."/>
        </authorList>
    </citation>
    <scope>NUCLEOTIDE SEQUENCE</scope>
</reference>
<feature type="region of interest" description="Disordered" evidence="6">
    <location>
        <begin position="336"/>
        <end position="360"/>
    </location>
</feature>
<organism evidence="10">
    <name type="scientific">Timema monikensis</name>
    <dbReference type="NCBI Taxonomy" id="170555"/>
    <lineage>
        <taxon>Eukaryota</taxon>
        <taxon>Metazoa</taxon>
        <taxon>Ecdysozoa</taxon>
        <taxon>Arthropoda</taxon>
        <taxon>Hexapoda</taxon>
        <taxon>Insecta</taxon>
        <taxon>Pterygota</taxon>
        <taxon>Neoptera</taxon>
        <taxon>Polyneoptera</taxon>
        <taxon>Phasmatodea</taxon>
        <taxon>Timematodea</taxon>
        <taxon>Timematoidea</taxon>
        <taxon>Timematidae</taxon>
        <taxon>Timema</taxon>
    </lineage>
</organism>
<keyword evidence="5" id="KW-0175">Coiled coil</keyword>
<evidence type="ECO:0000256" key="3">
    <source>
        <dbReference type="ARBA" id="ARBA00022989"/>
    </source>
</evidence>
<evidence type="ECO:0000259" key="8">
    <source>
        <dbReference type="Pfam" id="PF00520"/>
    </source>
</evidence>
<sequence length="761" mass="88570">MNIPICFQGLKTIVGAVIESVKNLRDVIILTVFSLSVFALMGLQIYMGVLTQKCIKNFPTDGSWGNLTQENWMAFNSNKSNWYGDGPEYQLCGNSSGAGPCEPGYTCLQGFGNNPNYGYTSFDTFGWALLSAFRLMTQDYWENLYQLVLRSAGPWHMLFFIVIIFLGSFYLVNLILAIVAMSYDELQKKAEEEEAAEEEALREAEEAAQAKENKLAARAAAHAEAAENAARIAAGHVVKSPSDFSCHSYELFVGQEKGNDDNNKEKMSIRSEGGDSVSEHRSRAANGKVRKVSAVRSQYREPVITSVQKSQFNFTYQDSLRKASLSLPGSPFNLRRGSRGSHQFTIRNGRGRFVGPPGGDRKPLVLSTYLDAQDGMGYNSRQCDPQEHLPYADDSNAVTPMSEENGAIVVPAYYASLGSRHSSYTSHASRLSYTSHGDLLGAGGKSITKEDRLRSRSRNNNPSQGANSTPYMADLNNKHFDTSVDSEDGTMKAKHQDNPFIEPTQHQTVVDMKDYHHQEFLHKDNPHKNYHHQEFLHKDYPHTDYHHQEFLHKDNPLKDYHRQEFLHKDNPHKDYHHQEFLHKDYHHQEFLHKDNPHKDYHRQEFLHKDNPHKDYHHQEFLHKDNPHKNYHHQEFLHKDYPHTDYHHQEFLHKDNPHKDYHNQEFLHKDYPHKNYHHQEFLHKDYPYTDYHHQEFLQKDNPLKDYQYQEFLHKDYPHKHYPQKNYPVQDYAYHDQSHHDYPFRNIITTFAYPTRQCHLHFN</sequence>
<name>A0A7R9DZR8_9NEOP</name>
<dbReference type="AlphaFoldDB" id="A0A7R9DZR8"/>
<evidence type="ECO:0000256" key="1">
    <source>
        <dbReference type="ARBA" id="ARBA00004141"/>
    </source>
</evidence>
<feature type="region of interest" description="Disordered" evidence="6">
    <location>
        <begin position="434"/>
        <end position="474"/>
    </location>
</feature>
<evidence type="ECO:0000313" key="10">
    <source>
        <dbReference type="EMBL" id="CAD7424708.1"/>
    </source>
</evidence>
<keyword evidence="2 7" id="KW-0812">Transmembrane</keyword>
<protein>
    <submittedName>
        <fullName evidence="10">Uncharacterized protein</fullName>
    </submittedName>
</protein>
<dbReference type="Gene3D" id="1.10.287.70">
    <property type="match status" value="1"/>
</dbReference>
<dbReference type="EMBL" id="OB792827">
    <property type="protein sequence ID" value="CAD7424708.1"/>
    <property type="molecule type" value="Genomic_DNA"/>
</dbReference>
<dbReference type="GO" id="GO:0001518">
    <property type="term" value="C:voltage-gated sodium channel complex"/>
    <property type="evidence" value="ECO:0007669"/>
    <property type="project" value="TreeGrafter"/>
</dbReference>
<dbReference type="PANTHER" id="PTHR10037">
    <property type="entry name" value="VOLTAGE-GATED CATION CHANNEL CALCIUM AND SODIUM"/>
    <property type="match status" value="1"/>
</dbReference>
<dbReference type="GO" id="GO:0086010">
    <property type="term" value="P:membrane depolarization during action potential"/>
    <property type="evidence" value="ECO:0007669"/>
    <property type="project" value="TreeGrafter"/>
</dbReference>
<feature type="compositionally biased region" description="Basic and acidic residues" evidence="6">
    <location>
        <begin position="257"/>
        <end position="282"/>
    </location>
</feature>
<dbReference type="Pfam" id="PF00520">
    <property type="entry name" value="Ion_trans"/>
    <property type="match status" value="1"/>
</dbReference>
<dbReference type="InterPro" id="IPR024583">
    <property type="entry name" value="Na_trans_cytopl"/>
</dbReference>
<feature type="transmembrane region" description="Helical" evidence="7">
    <location>
        <begin position="27"/>
        <end position="49"/>
    </location>
</feature>
<gene>
    <name evidence="10" type="ORF">TMSB3V08_LOCUS1640</name>
</gene>
<feature type="transmembrane region" description="Helical" evidence="7">
    <location>
        <begin position="158"/>
        <end position="183"/>
    </location>
</feature>
<evidence type="ECO:0000256" key="2">
    <source>
        <dbReference type="ARBA" id="ARBA00022692"/>
    </source>
</evidence>
<dbReference type="InterPro" id="IPR005821">
    <property type="entry name" value="Ion_trans_dom"/>
</dbReference>
<dbReference type="PANTHER" id="PTHR10037:SF288">
    <property type="entry name" value="SODIUM CHANNEL PROTEIN PARA"/>
    <property type="match status" value="1"/>
</dbReference>
<proteinExistence type="predicted"/>
<feature type="coiled-coil region" evidence="5">
    <location>
        <begin position="183"/>
        <end position="221"/>
    </location>
</feature>
<dbReference type="Pfam" id="PF11933">
    <property type="entry name" value="Na_trans_cytopl"/>
    <property type="match status" value="1"/>
</dbReference>
<evidence type="ECO:0000256" key="6">
    <source>
        <dbReference type="SAM" id="MobiDB-lite"/>
    </source>
</evidence>
<evidence type="ECO:0000256" key="7">
    <source>
        <dbReference type="SAM" id="Phobius"/>
    </source>
</evidence>
<dbReference type="InterPro" id="IPR043203">
    <property type="entry name" value="VGCC_Ca_Na"/>
</dbReference>
<feature type="domain" description="Voltage-gated Na+ ion channel cytoplasmic" evidence="9">
    <location>
        <begin position="323"/>
        <end position="514"/>
    </location>
</feature>
<comment type="subcellular location">
    <subcellularLocation>
        <location evidence="1">Membrane</location>
        <topology evidence="1">Multi-pass membrane protein</topology>
    </subcellularLocation>
</comment>
<evidence type="ECO:0000259" key="9">
    <source>
        <dbReference type="Pfam" id="PF11933"/>
    </source>
</evidence>
<evidence type="ECO:0000256" key="4">
    <source>
        <dbReference type="ARBA" id="ARBA00023136"/>
    </source>
</evidence>
<dbReference type="SUPFAM" id="SSF81324">
    <property type="entry name" value="Voltage-gated potassium channels"/>
    <property type="match status" value="1"/>
</dbReference>
<feature type="domain" description="Ion transport" evidence="8">
    <location>
        <begin position="7"/>
        <end position="190"/>
    </location>
</feature>
<dbReference type="GO" id="GO:0019228">
    <property type="term" value="P:neuronal action potential"/>
    <property type="evidence" value="ECO:0007669"/>
    <property type="project" value="TreeGrafter"/>
</dbReference>
<keyword evidence="3 7" id="KW-1133">Transmembrane helix</keyword>
<accession>A0A7R9DZR8</accession>
<dbReference type="GO" id="GO:0005248">
    <property type="term" value="F:voltage-gated sodium channel activity"/>
    <property type="evidence" value="ECO:0007669"/>
    <property type="project" value="TreeGrafter"/>
</dbReference>
<evidence type="ECO:0000256" key="5">
    <source>
        <dbReference type="SAM" id="Coils"/>
    </source>
</evidence>
<feature type="region of interest" description="Disordered" evidence="6">
    <location>
        <begin position="255"/>
        <end position="289"/>
    </location>
</feature>
<keyword evidence="4 7" id="KW-0472">Membrane</keyword>